<dbReference type="InterPro" id="IPR017932">
    <property type="entry name" value="GATase_2_dom"/>
</dbReference>
<sequence length="630" mass="69110">MFAVIASAEENIRPDVLQRTSEALLGRGSNLRLWPEAIAGERSDFRAAVGVSGLLPEDKFDRQPILSEDRDTVFVCQARLDNREDLLRALDLPQATASHVADSAILYRCFLKWGRVCMGHLAGDYAFVAFSHKKKELFGATDHVGHTRLFYALAEGRLIVSTQLTAIRACPYLKPTMHEQALGLCAEAVFLKGQTPFREISALPGGHSLLWSNGQVKITRWWAPQDKYQARFSNAADYVESARELFEKAVQSCLRSSSPVSATLSGGLDSGLVTSMAAKQLRASGQSITAYTSAPHLDNPSNRRTGWDADDAPFAAKTAAFHQNIEHIVLRTDGRTALDLIPQIHARSATPVRNGANHLWIDTIAHRLRERGSRVLLTGAHGNFALSYSGLGGFRELCQHLQFRAAFGLALDMQAAGDRAAWKTIAGGLLPQSLFDALRFRVYGEKVSQSLPACLLASDFQKANSEALRRLRPPQRTRKAFLRGALSPAMLWAADPLPQWGIEFRDPTSDRRLIELLLSFPLAAFSPAGQSRGLAREAGRGVLPESVRLRRTQGQQSADYSSSMARQCANYRQIAEDMAESPACIRLLDLALLRRAIYAVANGETSPVLTGRIDRAADIGLFLLRQNAGG</sequence>
<dbReference type="KEGG" id="tsa:AciPR4_0196"/>
<dbReference type="Pfam" id="PF13537">
    <property type="entry name" value="GATase_7"/>
    <property type="match status" value="1"/>
</dbReference>
<gene>
    <name evidence="5" type="ordered locus">AciPR4_0196</name>
</gene>
<dbReference type="EMBL" id="CP002467">
    <property type="protein sequence ID" value="ADV81034.1"/>
    <property type="molecule type" value="Genomic_DNA"/>
</dbReference>
<dbReference type="SUPFAM" id="SSF56235">
    <property type="entry name" value="N-terminal nucleophile aminohydrolases (Ntn hydrolases)"/>
    <property type="match status" value="1"/>
</dbReference>
<dbReference type="GO" id="GO:0004066">
    <property type="term" value="F:asparagine synthase (glutamine-hydrolyzing) activity"/>
    <property type="evidence" value="ECO:0007669"/>
    <property type="project" value="UniProtKB-EC"/>
</dbReference>
<evidence type="ECO:0000256" key="1">
    <source>
        <dbReference type="ARBA" id="ARBA00005187"/>
    </source>
</evidence>
<keyword evidence="6" id="KW-1185">Reference proteome</keyword>
<dbReference type="HOGENOM" id="CLU_014658_3_3_0"/>
<dbReference type="InterPro" id="IPR014729">
    <property type="entry name" value="Rossmann-like_a/b/a_fold"/>
</dbReference>
<dbReference type="OrthoDB" id="9763290at2"/>
<dbReference type="PROSITE" id="PS51278">
    <property type="entry name" value="GATASE_TYPE_2"/>
    <property type="match status" value="1"/>
</dbReference>
<evidence type="ECO:0000259" key="4">
    <source>
        <dbReference type="PROSITE" id="PS51278"/>
    </source>
</evidence>
<evidence type="ECO:0000256" key="2">
    <source>
        <dbReference type="ARBA" id="ARBA00012737"/>
    </source>
</evidence>
<dbReference type="InterPro" id="IPR029055">
    <property type="entry name" value="Ntn_hydrolases_N"/>
</dbReference>
<dbReference type="PANTHER" id="PTHR43284">
    <property type="entry name" value="ASPARAGINE SYNTHETASE (GLUTAMINE-HYDROLYZING)"/>
    <property type="match status" value="1"/>
</dbReference>
<dbReference type="InterPro" id="IPR051786">
    <property type="entry name" value="ASN_synthetase/amidase"/>
</dbReference>
<protein>
    <recommendedName>
        <fullName evidence="2">asparagine synthase (glutamine-hydrolyzing)</fullName>
        <ecNumber evidence="2">6.3.5.4</ecNumber>
    </recommendedName>
</protein>
<dbReference type="SUPFAM" id="SSF52402">
    <property type="entry name" value="Adenine nucleotide alpha hydrolases-like"/>
    <property type="match status" value="1"/>
</dbReference>
<dbReference type="Gene3D" id="3.60.20.10">
    <property type="entry name" value="Glutamine Phosphoribosylpyrophosphate, subunit 1, domain 1"/>
    <property type="match status" value="1"/>
</dbReference>
<dbReference type="InterPro" id="IPR001962">
    <property type="entry name" value="Asn_synthase"/>
</dbReference>
<dbReference type="AlphaFoldDB" id="E8UZV7"/>
<evidence type="ECO:0000256" key="3">
    <source>
        <dbReference type="ARBA" id="ARBA00048741"/>
    </source>
</evidence>
<organism evidence="5 6">
    <name type="scientific">Terriglobus saanensis (strain ATCC BAA-1853 / DSM 23119 / SP1PR4)</name>
    <dbReference type="NCBI Taxonomy" id="401053"/>
    <lineage>
        <taxon>Bacteria</taxon>
        <taxon>Pseudomonadati</taxon>
        <taxon>Acidobacteriota</taxon>
        <taxon>Terriglobia</taxon>
        <taxon>Terriglobales</taxon>
        <taxon>Acidobacteriaceae</taxon>
        <taxon>Terriglobus</taxon>
    </lineage>
</organism>
<comment type="catalytic activity">
    <reaction evidence="3">
        <text>L-aspartate + L-glutamine + ATP + H2O = L-asparagine + L-glutamate + AMP + diphosphate + H(+)</text>
        <dbReference type="Rhea" id="RHEA:12228"/>
        <dbReference type="ChEBI" id="CHEBI:15377"/>
        <dbReference type="ChEBI" id="CHEBI:15378"/>
        <dbReference type="ChEBI" id="CHEBI:29985"/>
        <dbReference type="ChEBI" id="CHEBI:29991"/>
        <dbReference type="ChEBI" id="CHEBI:30616"/>
        <dbReference type="ChEBI" id="CHEBI:33019"/>
        <dbReference type="ChEBI" id="CHEBI:58048"/>
        <dbReference type="ChEBI" id="CHEBI:58359"/>
        <dbReference type="ChEBI" id="CHEBI:456215"/>
        <dbReference type="EC" id="6.3.5.4"/>
    </reaction>
</comment>
<name>E8UZV7_TERSS</name>
<comment type="pathway">
    <text evidence="1">Amino-acid biosynthesis; L-asparagine biosynthesis; L-asparagine from L-aspartate (L-Gln route): step 1/1.</text>
</comment>
<evidence type="ECO:0000313" key="5">
    <source>
        <dbReference type="EMBL" id="ADV81034.1"/>
    </source>
</evidence>
<dbReference type="Gene3D" id="3.40.50.620">
    <property type="entry name" value="HUPs"/>
    <property type="match status" value="2"/>
</dbReference>
<feature type="domain" description="Glutamine amidotransferase type-2" evidence="4">
    <location>
        <begin position="1"/>
        <end position="214"/>
    </location>
</feature>
<dbReference type="eggNOG" id="COG0367">
    <property type="taxonomic scope" value="Bacteria"/>
</dbReference>
<dbReference type="PANTHER" id="PTHR43284:SF1">
    <property type="entry name" value="ASPARAGINE SYNTHETASE"/>
    <property type="match status" value="1"/>
</dbReference>
<accession>E8UZV7</accession>
<dbReference type="Proteomes" id="UP000006844">
    <property type="component" value="Chromosome"/>
</dbReference>
<dbReference type="GO" id="GO:0006529">
    <property type="term" value="P:asparagine biosynthetic process"/>
    <property type="evidence" value="ECO:0007669"/>
    <property type="project" value="InterPro"/>
</dbReference>
<dbReference type="Pfam" id="PF00733">
    <property type="entry name" value="Asn_synthase"/>
    <property type="match status" value="1"/>
</dbReference>
<dbReference type="STRING" id="401053.AciPR4_0196"/>
<proteinExistence type="predicted"/>
<evidence type="ECO:0000313" key="6">
    <source>
        <dbReference type="Proteomes" id="UP000006844"/>
    </source>
</evidence>
<dbReference type="EC" id="6.3.5.4" evidence="2"/>
<reference evidence="5 6" key="1">
    <citation type="journal article" date="2012" name="Stand. Genomic Sci.">
        <title>Complete genome sequence of Terriglobus saanensis type strain SP1PR4(T), an Acidobacteria from tundra soil.</title>
        <authorList>
            <person name="Rawat S.R."/>
            <person name="Mannisto M.K."/>
            <person name="Starovoytov V."/>
            <person name="Goodwin L."/>
            <person name="Nolan M."/>
            <person name="Hauser L."/>
            <person name="Land M."/>
            <person name="Davenport K.W."/>
            <person name="Woyke T."/>
            <person name="Haggblom M.M."/>
        </authorList>
    </citation>
    <scope>NUCLEOTIDE SEQUENCE</scope>
    <source>
        <strain evidence="6">ATCC BAA-1853 / DSM 23119 / SP1PR4</strain>
    </source>
</reference>